<name>A0ABR4S0Q2_VIBMT</name>
<dbReference type="EMBL" id="JJMN01000006">
    <property type="protein sequence ID" value="KDO15563.1"/>
    <property type="molecule type" value="Genomic_DNA"/>
</dbReference>
<organism evidence="2 3">
    <name type="scientific">Vibrio metoecus</name>
    <dbReference type="NCBI Taxonomy" id="1481663"/>
    <lineage>
        <taxon>Bacteria</taxon>
        <taxon>Pseudomonadati</taxon>
        <taxon>Pseudomonadota</taxon>
        <taxon>Gammaproteobacteria</taxon>
        <taxon>Vibrionales</taxon>
        <taxon>Vibrionaceae</taxon>
        <taxon>Vibrio</taxon>
    </lineage>
</organism>
<evidence type="ECO:0000256" key="1">
    <source>
        <dbReference type="SAM" id="Coils"/>
    </source>
</evidence>
<evidence type="ECO:0000313" key="2">
    <source>
        <dbReference type="EMBL" id="KDO15563.1"/>
    </source>
</evidence>
<comment type="caution">
    <text evidence="2">The sequence shown here is derived from an EMBL/GenBank/DDBJ whole genome shotgun (WGS) entry which is preliminary data.</text>
</comment>
<dbReference type="Proteomes" id="UP000027331">
    <property type="component" value="Unassembled WGS sequence"/>
</dbReference>
<accession>A0ABR4S0Q2</accession>
<protein>
    <submittedName>
        <fullName evidence="2">Uncharacterized protein</fullName>
    </submittedName>
</protein>
<sequence length="380" mass="43843">MENGLITFFEIEECGFYRSKKLGDSNKRTQVHVKGDLKEALEKVTEWAKKRDFSETLPFDSASHPQRTHVYFKDCEISPENGDRLIVFCKAFTNDEGKLSGFVQDAKVGSTSGDVIQVEKNAKGKKLIYGAPMYFWYIPEKNLIASIKFPHSIVSTDDMCWYIKRSLDNFISDDNKIVHNSTRYNQFAGSDLDYKNVTYKSPCGKYSMKFSFKTKMKELTVDDISPENLAPYITHLVIRETISCEKKIEENPVLSLWNKVNNKRTATKAKKQCRDKLKKASITAEELKDILALYNDENHNSKSDGYVWNDIGFRTNDEDTTKWFSNYVDRRKITLDPSQKIENSYYPAKVVMNTLQDMRDSLLNFSKTGAAEQYQRKYGG</sequence>
<gene>
    <name evidence="2" type="ORF">DP83_16705</name>
</gene>
<reference evidence="2 3" key="1">
    <citation type="submission" date="2014-04" db="EMBL/GenBank/DDBJ databases">
        <title>Vibrio metecus sp. nov., a close relative of Vibrio cholerae isolated from coastal brackish ponds and clinical specimens.</title>
        <authorList>
            <person name="Kirchberger P.C."/>
            <person name="Turnsek M."/>
            <person name="Hunt D.E."/>
            <person name="Haley B.J."/>
            <person name="Colwell R."/>
            <person name="Polz M.F."/>
            <person name="Tarr C.L."/>
            <person name="Boucher Y."/>
        </authorList>
    </citation>
    <scope>NUCLEOTIDE SEQUENCE [LARGE SCALE GENOMIC DNA]</scope>
    <source>
        <strain evidence="3">PPCK-2014</strain>
    </source>
</reference>
<proteinExistence type="predicted"/>
<keyword evidence="1" id="KW-0175">Coiled coil</keyword>
<evidence type="ECO:0000313" key="3">
    <source>
        <dbReference type="Proteomes" id="UP000027331"/>
    </source>
</evidence>
<feature type="coiled-coil region" evidence="1">
    <location>
        <begin position="270"/>
        <end position="297"/>
    </location>
</feature>
<keyword evidence="3" id="KW-1185">Reference proteome</keyword>